<evidence type="ECO:0000313" key="2">
    <source>
        <dbReference type="EMBL" id="KAL2543603.1"/>
    </source>
</evidence>
<sequence length="156" mass="14921">MGTSKTLPLLSRNTYPSTPRTKRSPLSLPSPSSGSGVSTELVVGIAIEELHHWRGGDGGEGGELVEGGVEAEEACGETRAGVLEGGGGAGEDAGREEVAGGDVLASGGEVVGVGGGGDAAGACGGNVALVGGAGGDVGAIATEVACTFVCNGELDK</sequence>
<feature type="compositionally biased region" description="Low complexity" evidence="1">
    <location>
        <begin position="24"/>
        <end position="36"/>
    </location>
</feature>
<comment type="caution">
    <text evidence="2">The sequence shown here is derived from an EMBL/GenBank/DDBJ whole genome shotgun (WGS) entry which is preliminary data.</text>
</comment>
<accession>A0ABD1W4B3</accession>
<dbReference type="Proteomes" id="UP001604277">
    <property type="component" value="Unassembled WGS sequence"/>
</dbReference>
<dbReference type="EMBL" id="JBFOLJ010000004">
    <property type="protein sequence ID" value="KAL2543603.1"/>
    <property type="molecule type" value="Genomic_DNA"/>
</dbReference>
<protein>
    <submittedName>
        <fullName evidence="2">Uncharacterized protein</fullName>
    </submittedName>
</protein>
<proteinExistence type="predicted"/>
<reference evidence="3" key="1">
    <citation type="submission" date="2024-07" db="EMBL/GenBank/DDBJ databases">
        <title>Two chromosome-level genome assemblies of Korean endemic species Abeliophyllum distichum and Forsythia ovata (Oleaceae).</title>
        <authorList>
            <person name="Jang H."/>
        </authorList>
    </citation>
    <scope>NUCLEOTIDE SEQUENCE [LARGE SCALE GENOMIC DNA]</scope>
</reference>
<gene>
    <name evidence="2" type="ORF">Fot_12836</name>
</gene>
<organism evidence="2 3">
    <name type="scientific">Forsythia ovata</name>
    <dbReference type="NCBI Taxonomy" id="205694"/>
    <lineage>
        <taxon>Eukaryota</taxon>
        <taxon>Viridiplantae</taxon>
        <taxon>Streptophyta</taxon>
        <taxon>Embryophyta</taxon>
        <taxon>Tracheophyta</taxon>
        <taxon>Spermatophyta</taxon>
        <taxon>Magnoliopsida</taxon>
        <taxon>eudicotyledons</taxon>
        <taxon>Gunneridae</taxon>
        <taxon>Pentapetalae</taxon>
        <taxon>asterids</taxon>
        <taxon>lamiids</taxon>
        <taxon>Lamiales</taxon>
        <taxon>Oleaceae</taxon>
        <taxon>Forsythieae</taxon>
        <taxon>Forsythia</taxon>
    </lineage>
</organism>
<dbReference type="AlphaFoldDB" id="A0ABD1W4B3"/>
<feature type="region of interest" description="Disordered" evidence="1">
    <location>
        <begin position="1"/>
        <end position="37"/>
    </location>
</feature>
<evidence type="ECO:0000313" key="3">
    <source>
        <dbReference type="Proteomes" id="UP001604277"/>
    </source>
</evidence>
<keyword evidence="3" id="KW-1185">Reference proteome</keyword>
<name>A0ABD1W4B3_9LAMI</name>
<evidence type="ECO:0000256" key="1">
    <source>
        <dbReference type="SAM" id="MobiDB-lite"/>
    </source>
</evidence>
<feature type="compositionally biased region" description="Polar residues" evidence="1">
    <location>
        <begin position="1"/>
        <end position="19"/>
    </location>
</feature>